<evidence type="ECO:0000259" key="4">
    <source>
        <dbReference type="Pfam" id="PF22562"/>
    </source>
</evidence>
<reference evidence="5" key="1">
    <citation type="submission" date="2022-01" db="UniProtKB">
        <authorList>
            <consortium name="EnsemblMetazoa"/>
        </authorList>
    </citation>
    <scope>IDENTIFICATION</scope>
</reference>
<evidence type="ECO:0000256" key="1">
    <source>
        <dbReference type="ARBA" id="ARBA00013260"/>
    </source>
</evidence>
<dbReference type="PANTHER" id="PTHR12649">
    <property type="entry name" value="PEPTIDYL-TRNA HYDROLASE 2"/>
    <property type="match status" value="1"/>
</dbReference>
<dbReference type="EC" id="3.1.1.29" evidence="1"/>
<dbReference type="GO" id="GO:0005829">
    <property type="term" value="C:cytosol"/>
    <property type="evidence" value="ECO:0007669"/>
    <property type="project" value="TreeGrafter"/>
</dbReference>
<dbReference type="GO" id="GO:0004045">
    <property type="term" value="F:peptidyl-tRNA hydrolase activity"/>
    <property type="evidence" value="ECO:0007669"/>
    <property type="project" value="UniProtKB-EC"/>
</dbReference>
<protein>
    <recommendedName>
        <fullName evidence="1">peptidyl-tRNA hydrolase</fullName>
        <ecNumber evidence="1">3.1.1.29</ecNumber>
    </recommendedName>
</protein>
<evidence type="ECO:0000313" key="5">
    <source>
        <dbReference type="EnsemblMetazoa" id="XP_014262543.1"/>
    </source>
</evidence>
<evidence type="ECO:0000256" key="2">
    <source>
        <dbReference type="ARBA" id="ARBA00022801"/>
    </source>
</evidence>
<dbReference type="Proteomes" id="UP000494040">
    <property type="component" value="Unassembled WGS sequence"/>
</dbReference>
<comment type="catalytic activity">
    <reaction evidence="3">
        <text>an N-acyl-L-alpha-aminoacyl-tRNA + H2O = an N-acyl-L-amino acid + a tRNA + H(+)</text>
        <dbReference type="Rhea" id="RHEA:54448"/>
        <dbReference type="Rhea" id="RHEA-COMP:10123"/>
        <dbReference type="Rhea" id="RHEA-COMP:13883"/>
        <dbReference type="ChEBI" id="CHEBI:15377"/>
        <dbReference type="ChEBI" id="CHEBI:15378"/>
        <dbReference type="ChEBI" id="CHEBI:59874"/>
        <dbReference type="ChEBI" id="CHEBI:78442"/>
        <dbReference type="ChEBI" id="CHEBI:138191"/>
        <dbReference type="EC" id="3.1.1.29"/>
    </reaction>
</comment>
<dbReference type="EnsemblMetazoa" id="XM_014407057.2">
    <property type="protein sequence ID" value="XP_014262543.1"/>
    <property type="gene ID" value="LOC106674391"/>
</dbReference>
<keyword evidence="2" id="KW-0378">Hydrolase</keyword>
<dbReference type="AlphaFoldDB" id="A0A8I6SAI4"/>
<evidence type="ECO:0000256" key="3">
    <source>
        <dbReference type="ARBA" id="ARBA00048707"/>
    </source>
</evidence>
<accession>A0A8I6SAI4</accession>
<dbReference type="GeneID" id="106674391"/>
<dbReference type="Pfam" id="PF22562">
    <property type="entry name" value="UBA_7"/>
    <property type="match status" value="1"/>
</dbReference>
<dbReference type="InterPro" id="IPR009060">
    <property type="entry name" value="UBA-like_sf"/>
</dbReference>
<dbReference type="PANTHER" id="PTHR12649:SF29">
    <property type="entry name" value="AMINOACYL-TRNA HYDROLASE"/>
    <property type="match status" value="1"/>
</dbReference>
<dbReference type="Gene3D" id="3.40.1490.10">
    <property type="entry name" value="Bit1"/>
    <property type="match status" value="1"/>
</dbReference>
<dbReference type="InterPro" id="IPR015940">
    <property type="entry name" value="UBA"/>
</dbReference>
<dbReference type="Gene3D" id="1.10.8.10">
    <property type="entry name" value="DNA helicase RuvA subunit, C-terminal domain"/>
    <property type="match status" value="1"/>
</dbReference>
<dbReference type="RefSeq" id="XP_014262543.1">
    <property type="nucleotide sequence ID" value="XM_014407057.2"/>
</dbReference>
<dbReference type="Pfam" id="PF01981">
    <property type="entry name" value="PTH2"/>
    <property type="match status" value="1"/>
</dbReference>
<sequence length="185" mass="20262">MNNRNSSSSTSSAPLPDPVLLKKLIDMGIEERVARKALSLTNNESLELASSLALDLIDGDIEDDIPSYRMIFIVNGSLKMTTGEIALQVADSLLKMYHEIVLLGIDGKTVIDNWRALGEKKLVYKGMNDSHLQELSAQATGANLFWLFTKTREATPTLSEGALTILAIMGTEQDTANIIKKLEIL</sequence>
<dbReference type="KEGG" id="clec:106674391"/>
<dbReference type="InterPro" id="IPR002833">
    <property type="entry name" value="PTH2"/>
</dbReference>
<proteinExistence type="predicted"/>
<evidence type="ECO:0000313" key="6">
    <source>
        <dbReference type="Proteomes" id="UP000494040"/>
    </source>
</evidence>
<name>A0A8I6SAI4_CIMLE</name>
<dbReference type="InterPro" id="IPR023476">
    <property type="entry name" value="Pep_tRNA_hydro_II_dom_sf"/>
</dbReference>
<keyword evidence="6" id="KW-1185">Reference proteome</keyword>
<organism evidence="5 6">
    <name type="scientific">Cimex lectularius</name>
    <name type="common">Bed bug</name>
    <name type="synonym">Acanthia lectularia</name>
    <dbReference type="NCBI Taxonomy" id="79782"/>
    <lineage>
        <taxon>Eukaryota</taxon>
        <taxon>Metazoa</taxon>
        <taxon>Ecdysozoa</taxon>
        <taxon>Arthropoda</taxon>
        <taxon>Hexapoda</taxon>
        <taxon>Insecta</taxon>
        <taxon>Pterygota</taxon>
        <taxon>Neoptera</taxon>
        <taxon>Paraneoptera</taxon>
        <taxon>Hemiptera</taxon>
        <taxon>Heteroptera</taxon>
        <taxon>Panheteroptera</taxon>
        <taxon>Cimicomorpha</taxon>
        <taxon>Cimicidae</taxon>
        <taxon>Cimex</taxon>
    </lineage>
</organism>
<feature type="domain" description="UBA" evidence="4">
    <location>
        <begin position="17"/>
        <end position="54"/>
    </location>
</feature>
<dbReference type="OMA" id="AISWIFE"/>
<dbReference type="SUPFAM" id="SSF102462">
    <property type="entry name" value="Peptidyl-tRNA hydrolase II"/>
    <property type="match status" value="1"/>
</dbReference>
<dbReference type="OrthoDB" id="1733656at2759"/>
<dbReference type="SUPFAM" id="SSF46934">
    <property type="entry name" value="UBA-like"/>
    <property type="match status" value="1"/>
</dbReference>